<dbReference type="GO" id="GO:0006597">
    <property type="term" value="P:spermine biosynthetic process"/>
    <property type="evidence" value="ECO:0007669"/>
    <property type="project" value="InterPro"/>
</dbReference>
<dbReference type="InterPro" id="IPR030373">
    <property type="entry name" value="PABS_CS"/>
</dbReference>
<sequence length="426" mass="48065">MPLSLYLTIPSLPLVVRVRGRAEQRKLANALVVLSPTAEDGEIERIRECELALRDSVASFRSKRFPPLRRGAPVDVYLTTAGKEATSNYTEGKEATSNYTEGKEATSNYTEGKEATSNSTLKMAWRGKQTKLRDDEIEGFIVDSDSENDSSDDENESEYSVGDISEEAQQTLSKKNFHHHAKAGTARATVLSLYLAVPSSSPLHSYVRMRTTVKYHITGTVKRTVPYKDFYLSESDLIYTETLMQRGKENYRGKEIVILGGGDGALLHELLKEEPKYIIMIEIDELVMKAAAKYLRSCCGDVLDTLKGDNYEIVVDDCVNVLNTYIQQGKRFDYIFGDLTDIPISSNPQGETWDFIRSILSLSMEVLKPEGKYMTHGNGASCPDSLKMFERQLTSLKVPVEFSKCKAFVPSFMEDWVFYQIWKKNY</sequence>
<evidence type="ECO:0000256" key="2">
    <source>
        <dbReference type="ARBA" id="ARBA00022679"/>
    </source>
</evidence>
<evidence type="ECO:0000256" key="3">
    <source>
        <dbReference type="PROSITE-ProRule" id="PRU00354"/>
    </source>
</evidence>
<evidence type="ECO:0000256" key="1">
    <source>
        <dbReference type="ARBA" id="ARBA00007867"/>
    </source>
</evidence>
<dbReference type="Pfam" id="PF01564">
    <property type="entry name" value="Spermine_synth"/>
    <property type="match status" value="1"/>
</dbReference>
<dbReference type="InterPro" id="IPR015576">
    <property type="entry name" value="Spermine_synthase_animal"/>
</dbReference>
<feature type="compositionally biased region" description="Acidic residues" evidence="4">
    <location>
        <begin position="144"/>
        <end position="157"/>
    </location>
</feature>
<dbReference type="GO" id="GO:0016768">
    <property type="term" value="F:spermine synthase activity"/>
    <property type="evidence" value="ECO:0007669"/>
    <property type="project" value="InterPro"/>
</dbReference>
<feature type="region of interest" description="Disordered" evidence="4">
    <location>
        <begin position="88"/>
        <end position="117"/>
    </location>
</feature>
<organism evidence="6">
    <name type="scientific">Timema cristinae</name>
    <name type="common">Walking stick</name>
    <dbReference type="NCBI Taxonomy" id="61476"/>
    <lineage>
        <taxon>Eukaryota</taxon>
        <taxon>Metazoa</taxon>
        <taxon>Ecdysozoa</taxon>
        <taxon>Arthropoda</taxon>
        <taxon>Hexapoda</taxon>
        <taxon>Insecta</taxon>
        <taxon>Pterygota</taxon>
        <taxon>Neoptera</taxon>
        <taxon>Polyneoptera</taxon>
        <taxon>Phasmatodea</taxon>
        <taxon>Timematodea</taxon>
        <taxon>Timematoidea</taxon>
        <taxon>Timematidae</taxon>
        <taxon>Timema</taxon>
    </lineage>
</organism>
<feature type="region of interest" description="Disordered" evidence="4">
    <location>
        <begin position="136"/>
        <end position="163"/>
    </location>
</feature>
<dbReference type="PROSITE" id="PS51006">
    <property type="entry name" value="PABS_2"/>
    <property type="match status" value="1"/>
</dbReference>
<dbReference type="EMBL" id="OC318061">
    <property type="protein sequence ID" value="CAD7400387.1"/>
    <property type="molecule type" value="Genomic_DNA"/>
</dbReference>
<feature type="domain" description="PABS" evidence="5">
    <location>
        <begin position="232"/>
        <end position="423"/>
    </location>
</feature>
<evidence type="ECO:0000259" key="5">
    <source>
        <dbReference type="PROSITE" id="PS51006"/>
    </source>
</evidence>
<accession>A0A7R9CS59</accession>
<evidence type="ECO:0000256" key="4">
    <source>
        <dbReference type="SAM" id="MobiDB-lite"/>
    </source>
</evidence>
<dbReference type="CDD" id="cd02440">
    <property type="entry name" value="AdoMet_MTases"/>
    <property type="match status" value="1"/>
</dbReference>
<keyword evidence="2 3" id="KW-0808">Transferase</keyword>
<name>A0A7R9CS59_TIMCR</name>
<evidence type="ECO:0000313" key="6">
    <source>
        <dbReference type="EMBL" id="CAD7400387.1"/>
    </source>
</evidence>
<reference evidence="6" key="1">
    <citation type="submission" date="2020-11" db="EMBL/GenBank/DDBJ databases">
        <authorList>
            <person name="Tran Van P."/>
        </authorList>
    </citation>
    <scope>NUCLEOTIDE SEQUENCE</scope>
</reference>
<protein>
    <recommendedName>
        <fullName evidence="5">PABS domain-containing protein</fullName>
    </recommendedName>
</protein>
<feature type="active site" description="Proton acceptor" evidence="3">
    <location>
        <position position="338"/>
    </location>
</feature>
<dbReference type="Gene3D" id="3.40.50.150">
    <property type="entry name" value="Vaccinia Virus protein VP39"/>
    <property type="match status" value="1"/>
</dbReference>
<dbReference type="PANTHER" id="PTHR46315:SF1">
    <property type="entry name" value="SPERMINE SYNTHASE"/>
    <property type="match status" value="1"/>
</dbReference>
<dbReference type="PROSITE" id="PS01330">
    <property type="entry name" value="PABS_1"/>
    <property type="match status" value="1"/>
</dbReference>
<dbReference type="AlphaFoldDB" id="A0A7R9CS59"/>
<proteinExistence type="inferred from homology"/>
<dbReference type="InterPro" id="IPR029063">
    <property type="entry name" value="SAM-dependent_MTases_sf"/>
</dbReference>
<dbReference type="SUPFAM" id="SSF53335">
    <property type="entry name" value="S-adenosyl-L-methionine-dependent methyltransferases"/>
    <property type="match status" value="1"/>
</dbReference>
<gene>
    <name evidence="6" type="ORF">TCEB3V08_LOCUS5489</name>
</gene>
<dbReference type="PANTHER" id="PTHR46315">
    <property type="entry name" value="SPERMINE SYNTHASE"/>
    <property type="match status" value="1"/>
</dbReference>
<comment type="similarity">
    <text evidence="1">Belongs to the spermidine/spermine synthase family.</text>
</comment>
<dbReference type="InterPro" id="IPR030374">
    <property type="entry name" value="PABS"/>
</dbReference>
<keyword evidence="3" id="KW-0620">Polyamine biosynthesis</keyword>
<dbReference type="FunFam" id="3.40.50.150:FF:000197">
    <property type="entry name" value="spermine synthase isoform X2"/>
    <property type="match status" value="1"/>
</dbReference>